<dbReference type="OrthoDB" id="2790890at2759"/>
<dbReference type="HOGENOM" id="CLU_036316_0_2_1"/>
<sequence length="443" mass="50713">MDVAIAYSPEDLHSVAERDELEDIATVGAEQNVQRSCWDVSITERMVSQLWDICPLVSRQLPIELWEHIIDFFADDDYGDRDDYDMRQLGQVCRGWYARCRFHHYERLYMWYMDRREVYRLINSLVEHPDRCSAIKTVWIGIEDQSIGPFGSFAVRMVQKLPRVEFLRLWCWNWESGQLHAQAFLHITLTFGSVTRLQLFEVIFPSAVVFGRLMRALPRLSFLECIGVQFKHGCHVTGAVRVPGTLRLDAADLDHSDDVFDFLASIGAHIRHLTCYGTDWKKLPELFAVTAESLLSLQVGYSSDAPSIDLTPTVNLRVLVLDGYLKDIPQAAGFLSRTSLPNLVELTIKSWATLFKDGTLDIVQDELNSIDNDSFAQMDRVLSSRQFPALRKVTFLFHCDLERSDVLNVISEGTWRTLLSSRLPALDASGRLLTPVMVEIYQL</sequence>
<dbReference type="Proteomes" id="UP000006352">
    <property type="component" value="Unassembled WGS sequence"/>
</dbReference>
<dbReference type="InParanoid" id="J4GXJ0"/>
<proteinExistence type="predicted"/>
<organism evidence="1 2">
    <name type="scientific">Fibroporia radiculosa</name>
    <dbReference type="NCBI Taxonomy" id="599839"/>
    <lineage>
        <taxon>Eukaryota</taxon>
        <taxon>Fungi</taxon>
        <taxon>Dikarya</taxon>
        <taxon>Basidiomycota</taxon>
        <taxon>Agaricomycotina</taxon>
        <taxon>Agaricomycetes</taxon>
        <taxon>Polyporales</taxon>
        <taxon>Fibroporiaceae</taxon>
        <taxon>Fibroporia</taxon>
    </lineage>
</organism>
<reference evidence="1 2" key="1">
    <citation type="journal article" date="2012" name="Appl. Environ. Microbiol.">
        <title>Short-read sequencing for genomic analysis of the brown rot fungus Fibroporia radiculosa.</title>
        <authorList>
            <person name="Tang J.D."/>
            <person name="Perkins A.D."/>
            <person name="Sonstegard T.S."/>
            <person name="Schroeder S.G."/>
            <person name="Burgess S.C."/>
            <person name="Diehl S.V."/>
        </authorList>
    </citation>
    <scope>NUCLEOTIDE SEQUENCE [LARGE SCALE GENOMIC DNA]</scope>
    <source>
        <strain evidence="1 2">TFFH 294</strain>
    </source>
</reference>
<evidence type="ECO:0008006" key="3">
    <source>
        <dbReference type="Google" id="ProtNLM"/>
    </source>
</evidence>
<dbReference type="GeneID" id="24101485"/>
<dbReference type="RefSeq" id="XP_012185868.1">
    <property type="nucleotide sequence ID" value="XM_012330478.1"/>
</dbReference>
<protein>
    <recommendedName>
        <fullName evidence="3">F-box domain-containing protein</fullName>
    </recommendedName>
</protein>
<name>J4GXJ0_9APHY</name>
<evidence type="ECO:0000313" key="1">
    <source>
        <dbReference type="EMBL" id="CCM06585.1"/>
    </source>
</evidence>
<accession>J4GXJ0</accession>
<keyword evidence="2" id="KW-1185">Reference proteome</keyword>
<gene>
    <name evidence="1" type="ORF">FIBRA_08863</name>
</gene>
<dbReference type="AlphaFoldDB" id="J4GXJ0"/>
<evidence type="ECO:0000313" key="2">
    <source>
        <dbReference type="Proteomes" id="UP000006352"/>
    </source>
</evidence>
<dbReference type="EMBL" id="HE797405">
    <property type="protein sequence ID" value="CCM06585.1"/>
    <property type="molecule type" value="Genomic_DNA"/>
</dbReference>